<keyword evidence="2" id="KW-0614">Plasmid</keyword>
<dbReference type="Proteomes" id="UP001177592">
    <property type="component" value="Plasmid paNv_CAN7"/>
</dbReference>
<evidence type="ECO:0000313" key="3">
    <source>
        <dbReference type="Proteomes" id="UP001177592"/>
    </source>
</evidence>
<reference evidence="2" key="1">
    <citation type="submission" date="2023-04" db="EMBL/GenBank/DDBJ databases">
        <title>Genome dynamics across the evolutionary transition to endosymbiosis.</title>
        <authorList>
            <person name="Siozios S."/>
            <person name="Nadal-Jimenez P."/>
            <person name="Azagi T."/>
            <person name="Sprong H."/>
            <person name="Frost C.L."/>
            <person name="Parratt S.R."/>
            <person name="Taylor G."/>
            <person name="Brettell L."/>
            <person name="Lew K.C."/>
            <person name="Croft L."/>
            <person name="King K.C."/>
            <person name="Brockhurst M.A."/>
            <person name="Hypsa V."/>
            <person name="Novakova E."/>
            <person name="Darby A.C."/>
            <person name="Hurst G.D.D."/>
        </authorList>
    </citation>
    <scope>NUCLEOTIDE SEQUENCE</scope>
    <source>
        <strain evidence="2">ANv_CAN</strain>
        <plasmid evidence="2">paNv_CAN7</plasmid>
    </source>
</reference>
<dbReference type="InterPro" id="IPR001387">
    <property type="entry name" value="Cro/C1-type_HTH"/>
</dbReference>
<organism evidence="2 3">
    <name type="scientific">Arsenophonus nasoniae</name>
    <name type="common">son-killer infecting Nasonia vitripennis</name>
    <dbReference type="NCBI Taxonomy" id="638"/>
    <lineage>
        <taxon>Bacteria</taxon>
        <taxon>Pseudomonadati</taxon>
        <taxon>Pseudomonadota</taxon>
        <taxon>Gammaproteobacteria</taxon>
        <taxon>Enterobacterales</taxon>
        <taxon>Morganellaceae</taxon>
        <taxon>Arsenophonus</taxon>
    </lineage>
</organism>
<dbReference type="CDD" id="cd00093">
    <property type="entry name" value="HTH_XRE"/>
    <property type="match status" value="1"/>
</dbReference>
<geneLocation type="plasmid" evidence="2 3">
    <name>paNv_CAN7</name>
</geneLocation>
<protein>
    <submittedName>
        <fullName evidence="2">XRE family transcriptional regulator</fullName>
    </submittedName>
</protein>
<dbReference type="InterPro" id="IPR010982">
    <property type="entry name" value="Lambda_DNA-bd_dom_sf"/>
</dbReference>
<sequence>MDETSPSAEEIKVLRVKTGLTQKEIAKLFGISLNYWQRKELSKNSNQHRKITKSEYMLLLLLAGEHPKFILSKRK</sequence>
<name>A0ABY8NWF6_9GAMM</name>
<accession>A0ABY8NWF6</accession>
<dbReference type="RefSeq" id="WP_280632554.1">
    <property type="nucleotide sequence ID" value="NZ_CP123530.1"/>
</dbReference>
<dbReference type="Gene3D" id="1.10.260.40">
    <property type="entry name" value="lambda repressor-like DNA-binding domains"/>
    <property type="match status" value="1"/>
</dbReference>
<evidence type="ECO:0000259" key="1">
    <source>
        <dbReference type="PROSITE" id="PS50943"/>
    </source>
</evidence>
<gene>
    <name evidence="2" type="ORF">QE258_25765</name>
</gene>
<keyword evidence="3" id="KW-1185">Reference proteome</keyword>
<evidence type="ECO:0000313" key="2">
    <source>
        <dbReference type="EMBL" id="WGM08723.1"/>
    </source>
</evidence>
<dbReference type="PROSITE" id="PS50943">
    <property type="entry name" value="HTH_CROC1"/>
    <property type="match status" value="1"/>
</dbReference>
<dbReference type="SUPFAM" id="SSF47413">
    <property type="entry name" value="lambda repressor-like DNA-binding domains"/>
    <property type="match status" value="1"/>
</dbReference>
<dbReference type="EMBL" id="CP123530">
    <property type="protein sequence ID" value="WGM08723.1"/>
    <property type="molecule type" value="Genomic_DNA"/>
</dbReference>
<feature type="domain" description="HTH cro/C1-type" evidence="1">
    <location>
        <begin position="11"/>
        <end position="35"/>
    </location>
</feature>
<proteinExistence type="predicted"/>